<evidence type="ECO:0000313" key="2">
    <source>
        <dbReference type="EMBL" id="KAH9321974.1"/>
    </source>
</evidence>
<proteinExistence type="predicted"/>
<reference evidence="2 3" key="1">
    <citation type="journal article" date="2021" name="Nat. Plants">
        <title>The Taxus genome provides insights into paclitaxel biosynthesis.</title>
        <authorList>
            <person name="Xiong X."/>
            <person name="Gou J."/>
            <person name="Liao Q."/>
            <person name="Li Y."/>
            <person name="Zhou Q."/>
            <person name="Bi G."/>
            <person name="Li C."/>
            <person name="Du R."/>
            <person name="Wang X."/>
            <person name="Sun T."/>
            <person name="Guo L."/>
            <person name="Liang H."/>
            <person name="Lu P."/>
            <person name="Wu Y."/>
            <person name="Zhang Z."/>
            <person name="Ro D.K."/>
            <person name="Shang Y."/>
            <person name="Huang S."/>
            <person name="Yan J."/>
        </authorList>
    </citation>
    <scope>NUCLEOTIDE SEQUENCE [LARGE SCALE GENOMIC DNA]</scope>
    <source>
        <strain evidence="2">Ta-2019</strain>
    </source>
</reference>
<keyword evidence="3" id="KW-1185">Reference proteome</keyword>
<evidence type="ECO:0000256" key="1">
    <source>
        <dbReference type="SAM" id="MobiDB-lite"/>
    </source>
</evidence>
<dbReference type="AlphaFoldDB" id="A0AA38GHN6"/>
<accession>A0AA38GHN6</accession>
<dbReference type="Proteomes" id="UP000824469">
    <property type="component" value="Unassembled WGS sequence"/>
</dbReference>
<feature type="non-terminal residue" evidence="2">
    <location>
        <position position="55"/>
    </location>
</feature>
<comment type="caution">
    <text evidence="2">The sequence shown here is derived from an EMBL/GenBank/DDBJ whole genome shotgun (WGS) entry which is preliminary data.</text>
</comment>
<sequence>MDKEIDLSKGENLIEMPLEEDLNLPPDPTCMEEESKLLVEETIEVNIDIEEVPQM</sequence>
<protein>
    <submittedName>
        <fullName evidence="2">Uncharacterized protein</fullName>
    </submittedName>
</protein>
<name>A0AA38GHN6_TAXCH</name>
<organism evidence="2 3">
    <name type="scientific">Taxus chinensis</name>
    <name type="common">Chinese yew</name>
    <name type="synonym">Taxus wallichiana var. chinensis</name>
    <dbReference type="NCBI Taxonomy" id="29808"/>
    <lineage>
        <taxon>Eukaryota</taxon>
        <taxon>Viridiplantae</taxon>
        <taxon>Streptophyta</taxon>
        <taxon>Embryophyta</taxon>
        <taxon>Tracheophyta</taxon>
        <taxon>Spermatophyta</taxon>
        <taxon>Pinopsida</taxon>
        <taxon>Pinidae</taxon>
        <taxon>Conifers II</taxon>
        <taxon>Cupressales</taxon>
        <taxon>Taxaceae</taxon>
        <taxon>Taxus</taxon>
    </lineage>
</organism>
<dbReference type="EMBL" id="JAHRHJ020000003">
    <property type="protein sequence ID" value="KAH9321974.1"/>
    <property type="molecule type" value="Genomic_DNA"/>
</dbReference>
<feature type="region of interest" description="Disordered" evidence="1">
    <location>
        <begin position="1"/>
        <end position="26"/>
    </location>
</feature>
<evidence type="ECO:0000313" key="3">
    <source>
        <dbReference type="Proteomes" id="UP000824469"/>
    </source>
</evidence>
<gene>
    <name evidence="2" type="ORF">KI387_016613</name>
</gene>